<evidence type="ECO:0000313" key="5">
    <source>
        <dbReference type="Proteomes" id="UP001652504"/>
    </source>
</evidence>
<feature type="compositionally biased region" description="Low complexity" evidence="1">
    <location>
        <begin position="415"/>
        <end position="433"/>
    </location>
</feature>
<dbReference type="Pfam" id="PF13401">
    <property type="entry name" value="AAA_22"/>
    <property type="match status" value="1"/>
</dbReference>
<feature type="region of interest" description="Disordered" evidence="1">
    <location>
        <begin position="325"/>
        <end position="352"/>
    </location>
</feature>
<keyword evidence="2" id="KW-1133">Transmembrane helix</keyword>
<gene>
    <name evidence="4" type="ORF">OE749_06670</name>
</gene>
<keyword evidence="2" id="KW-0812">Transmembrane</keyword>
<feature type="transmembrane region" description="Helical" evidence="2">
    <location>
        <begin position="206"/>
        <end position="228"/>
    </location>
</feature>
<comment type="caution">
    <text evidence="4">The sequence shown here is derived from an EMBL/GenBank/DDBJ whole genome shotgun (WGS) entry which is preliminary data.</text>
</comment>
<evidence type="ECO:0000313" key="4">
    <source>
        <dbReference type="EMBL" id="MCV2884374.1"/>
    </source>
</evidence>
<proteinExistence type="predicted"/>
<protein>
    <recommendedName>
        <fullName evidence="3">ORC1/DEAH AAA+ ATPase domain-containing protein</fullName>
    </recommendedName>
</protein>
<evidence type="ECO:0000256" key="1">
    <source>
        <dbReference type="SAM" id="MobiDB-lite"/>
    </source>
</evidence>
<sequence>MSELQSRLEHLVTYSSQLIFVSGDSVGEQQQSLQAFISRQSDNAEIAFINAEARMSQADYRQQIATQLLGPNRARTSRPLFELLSSIEQQQGPVLIIVCQAEFLPRPVLQELWELVLQSRMANKQKHLNVLLFGDSQWTDEAKAWLPANNKNKPLLLSSESVVKQAPASELEAVIAEKRKAFEARIEARKAQANDAVTSGNPLKRIWVIVLFSFLFIGLFGGGLAMLYKDALIAFYHQTLQADDTVHDEEGTSTHLEADAAELVADSTGSAAASATASAAASATASAAASATASAAAGTAINSGALKPESTVPVVASFAALSTVQPDSTKEMTQSPTVDMPTLSQSQQGERLNDQALEKVSSKETPRLAAEYQENQGLVRSWEEAVAHIKLPDTPISVENITKAGSDSQGSNNITASSTPTASATATTSPSSTQDKIASPALPDVSNDTINQQVDDYPVEDVVSIEQLGDEVPSTLLSPQNRANALPQLKNSDLKLMPELKSSSFIVQISGISNEQLLHEYLIDNDLIDKVWIYPTQRNGNLWFLVLLNQEFSSIIEAREAIKSLPATMTQSPPFAKKVSQLQ</sequence>
<dbReference type="Gene3D" id="3.30.70.1070">
    <property type="entry name" value="Sporulation related repeat"/>
    <property type="match status" value="1"/>
</dbReference>
<dbReference type="InterPro" id="IPR049945">
    <property type="entry name" value="AAA_22"/>
</dbReference>
<feature type="compositionally biased region" description="Polar residues" evidence="1">
    <location>
        <begin position="400"/>
        <end position="414"/>
    </location>
</feature>
<name>A0ABT3A6V2_9ALTE</name>
<feature type="domain" description="ORC1/DEAH AAA+ ATPase" evidence="3">
    <location>
        <begin position="39"/>
        <end position="136"/>
    </location>
</feature>
<evidence type="ECO:0000256" key="2">
    <source>
        <dbReference type="SAM" id="Phobius"/>
    </source>
</evidence>
<feature type="compositionally biased region" description="Polar residues" evidence="1">
    <location>
        <begin position="325"/>
        <end position="350"/>
    </location>
</feature>
<dbReference type="InterPro" id="IPR036680">
    <property type="entry name" value="SPOR-like_sf"/>
</dbReference>
<keyword evidence="5" id="KW-1185">Reference proteome</keyword>
<dbReference type="Proteomes" id="UP001652504">
    <property type="component" value="Unassembled WGS sequence"/>
</dbReference>
<evidence type="ECO:0000259" key="3">
    <source>
        <dbReference type="Pfam" id="PF13401"/>
    </source>
</evidence>
<dbReference type="RefSeq" id="WP_263711617.1">
    <property type="nucleotide sequence ID" value="NZ_JAOWKX010000003.1"/>
</dbReference>
<dbReference type="EMBL" id="JAOWKX010000003">
    <property type="protein sequence ID" value="MCV2884374.1"/>
    <property type="molecule type" value="Genomic_DNA"/>
</dbReference>
<organism evidence="4 5">
    <name type="scientific">Fluctibacter corallii</name>
    <dbReference type="NCBI Taxonomy" id="2984329"/>
    <lineage>
        <taxon>Bacteria</taxon>
        <taxon>Pseudomonadati</taxon>
        <taxon>Pseudomonadota</taxon>
        <taxon>Gammaproteobacteria</taxon>
        <taxon>Alteromonadales</taxon>
        <taxon>Alteromonadaceae</taxon>
        <taxon>Fluctibacter</taxon>
    </lineage>
</organism>
<feature type="region of interest" description="Disordered" evidence="1">
    <location>
        <begin position="400"/>
        <end position="449"/>
    </location>
</feature>
<reference evidence="4 5" key="1">
    <citation type="submission" date="2022-10" db="EMBL/GenBank/DDBJ databases">
        <title>Aestuariibacter sp. AA17 isolated from Montipora capitata coral fragment.</title>
        <authorList>
            <person name="Emsley S.A."/>
            <person name="Pfannmuller K.M."/>
            <person name="Loughran R.M."/>
            <person name="Shlafstein M."/>
            <person name="Papke E."/>
            <person name="Saw J.H."/>
            <person name="Ushijima B."/>
            <person name="Videau P."/>
        </authorList>
    </citation>
    <scope>NUCLEOTIDE SEQUENCE [LARGE SCALE GENOMIC DNA]</scope>
    <source>
        <strain evidence="4 5">AA17</strain>
    </source>
</reference>
<accession>A0ABT3A6V2</accession>
<keyword evidence="2" id="KW-0472">Membrane</keyword>